<keyword evidence="6 8" id="KW-0067">ATP-binding</keyword>
<evidence type="ECO:0000256" key="5">
    <source>
        <dbReference type="ARBA" id="ARBA00022801"/>
    </source>
</evidence>
<dbReference type="EMBL" id="SJPX01000001">
    <property type="protein sequence ID" value="TWU58304.1"/>
    <property type="molecule type" value="Genomic_DNA"/>
</dbReference>
<keyword evidence="8" id="KW-0963">Cytoplasm</keyword>
<dbReference type="UniPathway" id="UPA00031">
    <property type="reaction ID" value="UER00007"/>
</dbReference>
<comment type="subcellular location">
    <subcellularLocation>
        <location evidence="8">Cytoplasm</location>
    </subcellularLocation>
</comment>
<comment type="caution">
    <text evidence="9">The sequence shown here is derived from an EMBL/GenBank/DDBJ whole genome shotgun (WGS) entry which is preliminary data.</text>
</comment>
<evidence type="ECO:0000313" key="9">
    <source>
        <dbReference type="EMBL" id="TWU58304.1"/>
    </source>
</evidence>
<evidence type="ECO:0000256" key="1">
    <source>
        <dbReference type="ARBA" id="ARBA00001460"/>
    </source>
</evidence>
<reference evidence="9 10" key="1">
    <citation type="submission" date="2019-02" db="EMBL/GenBank/DDBJ databases">
        <title>Deep-cultivation of Planctomycetes and their phenomic and genomic characterization uncovers novel biology.</title>
        <authorList>
            <person name="Wiegand S."/>
            <person name="Jogler M."/>
            <person name="Boedeker C."/>
            <person name="Pinto D."/>
            <person name="Vollmers J."/>
            <person name="Rivas-Marin E."/>
            <person name="Kohn T."/>
            <person name="Peeters S.H."/>
            <person name="Heuer A."/>
            <person name="Rast P."/>
            <person name="Oberbeckmann S."/>
            <person name="Bunk B."/>
            <person name="Jeske O."/>
            <person name="Meyerdierks A."/>
            <person name="Storesund J.E."/>
            <person name="Kallscheuer N."/>
            <person name="Luecker S."/>
            <person name="Lage O.M."/>
            <person name="Pohl T."/>
            <person name="Merkel B.J."/>
            <person name="Hornburger P."/>
            <person name="Mueller R.-W."/>
            <person name="Bruemmer F."/>
            <person name="Labrenz M."/>
            <person name="Spormann A.M."/>
            <person name="Op Den Camp H."/>
            <person name="Overmann J."/>
            <person name="Amann R."/>
            <person name="Jetten M.S.M."/>
            <person name="Mascher T."/>
            <person name="Medema M.H."/>
            <person name="Devos D.P."/>
            <person name="Kaster A.-K."/>
            <person name="Ovreas L."/>
            <person name="Rohde M."/>
            <person name="Galperin M.Y."/>
            <person name="Jogler C."/>
        </authorList>
    </citation>
    <scope>NUCLEOTIDE SEQUENCE [LARGE SCALE GENOMIC DNA]</scope>
    <source>
        <strain evidence="9 10">Poly59</strain>
    </source>
</reference>
<dbReference type="Proteomes" id="UP000317977">
    <property type="component" value="Unassembled WGS sequence"/>
</dbReference>
<dbReference type="AlphaFoldDB" id="A0A5C6FDI0"/>
<dbReference type="RefSeq" id="WP_146533061.1">
    <property type="nucleotide sequence ID" value="NZ_SJPX01000001.1"/>
</dbReference>
<keyword evidence="4 8" id="KW-0547">Nucleotide-binding</keyword>
<comment type="pathway">
    <text evidence="2 8">Amino-acid biosynthesis; L-histidine biosynthesis; L-histidine from 5-phospho-alpha-D-ribose 1-diphosphate: step 2/9.</text>
</comment>
<evidence type="ECO:0000256" key="4">
    <source>
        <dbReference type="ARBA" id="ARBA00022741"/>
    </source>
</evidence>
<keyword evidence="5 8" id="KW-0378">Hydrolase</keyword>
<evidence type="ECO:0000256" key="6">
    <source>
        <dbReference type="ARBA" id="ARBA00022840"/>
    </source>
</evidence>
<dbReference type="SUPFAM" id="SSF101386">
    <property type="entry name" value="all-alpha NTP pyrophosphatases"/>
    <property type="match status" value="1"/>
</dbReference>
<dbReference type="GO" id="GO:0005524">
    <property type="term" value="F:ATP binding"/>
    <property type="evidence" value="ECO:0007669"/>
    <property type="project" value="UniProtKB-KW"/>
</dbReference>
<evidence type="ECO:0000256" key="3">
    <source>
        <dbReference type="ARBA" id="ARBA00022605"/>
    </source>
</evidence>
<dbReference type="Gene3D" id="1.10.287.1080">
    <property type="entry name" value="MazG-like"/>
    <property type="match status" value="1"/>
</dbReference>
<keyword evidence="3 8" id="KW-0028">Amino-acid biosynthesis</keyword>
<dbReference type="GO" id="GO:0004636">
    <property type="term" value="F:phosphoribosyl-ATP diphosphatase activity"/>
    <property type="evidence" value="ECO:0007669"/>
    <property type="project" value="UniProtKB-UniRule"/>
</dbReference>
<dbReference type="GO" id="GO:0005737">
    <property type="term" value="C:cytoplasm"/>
    <property type="evidence" value="ECO:0007669"/>
    <property type="project" value="UniProtKB-SubCell"/>
</dbReference>
<keyword evidence="7 8" id="KW-0368">Histidine biosynthesis</keyword>
<evidence type="ECO:0000313" key="10">
    <source>
        <dbReference type="Proteomes" id="UP000317977"/>
    </source>
</evidence>
<name>A0A5C6FDI0_9BACT</name>
<proteinExistence type="inferred from homology"/>
<evidence type="ECO:0000256" key="7">
    <source>
        <dbReference type="ARBA" id="ARBA00023102"/>
    </source>
</evidence>
<keyword evidence="10" id="KW-1185">Reference proteome</keyword>
<dbReference type="OrthoDB" id="9814738at2"/>
<organism evidence="9 10">
    <name type="scientific">Rubripirellula reticaptiva</name>
    <dbReference type="NCBI Taxonomy" id="2528013"/>
    <lineage>
        <taxon>Bacteria</taxon>
        <taxon>Pseudomonadati</taxon>
        <taxon>Planctomycetota</taxon>
        <taxon>Planctomycetia</taxon>
        <taxon>Pirellulales</taxon>
        <taxon>Pirellulaceae</taxon>
        <taxon>Rubripirellula</taxon>
    </lineage>
</organism>
<dbReference type="NCBIfam" id="TIGR03188">
    <property type="entry name" value="histidine_hisI"/>
    <property type="match status" value="1"/>
</dbReference>
<sequence>MPLSSPPRPLDPPHPLEPLSRLMDTLATRASERPAGSYTTKLLDGGPAKIGGKIREEADEMIEASDEAGDEGREHFVYEAGDLIYHAMVLMAWRGVDIAEVAAELARREGTSGLVEKASRGPKSAE</sequence>
<dbReference type="GO" id="GO:0000105">
    <property type="term" value="P:L-histidine biosynthetic process"/>
    <property type="evidence" value="ECO:0007669"/>
    <property type="project" value="UniProtKB-UniRule"/>
</dbReference>
<dbReference type="EC" id="3.6.1.31" evidence="8"/>
<comment type="catalytic activity">
    <reaction evidence="1 8">
        <text>1-(5-phospho-beta-D-ribosyl)-ATP + H2O = 1-(5-phospho-beta-D-ribosyl)-5'-AMP + diphosphate + H(+)</text>
        <dbReference type="Rhea" id="RHEA:22828"/>
        <dbReference type="ChEBI" id="CHEBI:15377"/>
        <dbReference type="ChEBI" id="CHEBI:15378"/>
        <dbReference type="ChEBI" id="CHEBI:33019"/>
        <dbReference type="ChEBI" id="CHEBI:59457"/>
        <dbReference type="ChEBI" id="CHEBI:73183"/>
        <dbReference type="EC" id="3.6.1.31"/>
    </reaction>
</comment>
<dbReference type="InterPro" id="IPR008179">
    <property type="entry name" value="HisE"/>
</dbReference>
<protein>
    <recommendedName>
        <fullName evidence="8">Phosphoribosyl-ATP pyrophosphatase</fullName>
        <shortName evidence="8">PRA-PH</shortName>
        <ecNumber evidence="8">3.6.1.31</ecNumber>
    </recommendedName>
</protein>
<dbReference type="InterPro" id="IPR021130">
    <property type="entry name" value="PRib-ATP_PPHydrolase-like"/>
</dbReference>
<accession>A0A5C6FDI0</accession>
<dbReference type="CDD" id="cd11534">
    <property type="entry name" value="NTP-PPase_HisIE_like"/>
    <property type="match status" value="1"/>
</dbReference>
<evidence type="ECO:0000256" key="2">
    <source>
        <dbReference type="ARBA" id="ARBA00005204"/>
    </source>
</evidence>
<dbReference type="PANTHER" id="PTHR42945">
    <property type="entry name" value="HISTIDINE BIOSYNTHESIS BIFUNCTIONAL PROTEIN"/>
    <property type="match status" value="1"/>
</dbReference>
<comment type="similarity">
    <text evidence="8">Belongs to the PRA-PH family.</text>
</comment>
<evidence type="ECO:0000256" key="8">
    <source>
        <dbReference type="HAMAP-Rule" id="MF_01020"/>
    </source>
</evidence>
<dbReference type="HAMAP" id="MF_01020">
    <property type="entry name" value="HisE"/>
    <property type="match status" value="1"/>
</dbReference>
<gene>
    <name evidence="8 9" type="primary">hisE</name>
    <name evidence="9" type="ORF">Poly59_12150</name>
</gene>
<dbReference type="Pfam" id="PF01503">
    <property type="entry name" value="PRA-PH"/>
    <property type="match status" value="1"/>
</dbReference>
<dbReference type="PANTHER" id="PTHR42945:SF1">
    <property type="entry name" value="HISTIDINE BIOSYNTHESIS BIFUNCTIONAL PROTEIN HIS7"/>
    <property type="match status" value="1"/>
</dbReference>